<dbReference type="OrthoDB" id="9773308at2"/>
<accession>A0A1M4UVV8</accession>
<dbReference type="GO" id="GO:0003677">
    <property type="term" value="F:DNA binding"/>
    <property type="evidence" value="ECO:0007669"/>
    <property type="project" value="UniProtKB-KW"/>
</dbReference>
<dbReference type="Pfam" id="PF13411">
    <property type="entry name" value="MerR_1"/>
    <property type="match status" value="1"/>
</dbReference>
<evidence type="ECO:0000313" key="6">
    <source>
        <dbReference type="EMBL" id="SHE60777.1"/>
    </source>
</evidence>
<keyword evidence="1" id="KW-0678">Repressor</keyword>
<dbReference type="InterPro" id="IPR009061">
    <property type="entry name" value="DNA-bd_dom_put_sf"/>
</dbReference>
<dbReference type="PANTHER" id="PTHR30204">
    <property type="entry name" value="REDOX-CYCLING DRUG-SENSING TRANSCRIPTIONAL ACTIVATOR SOXR"/>
    <property type="match status" value="1"/>
</dbReference>
<dbReference type="InterPro" id="IPR000551">
    <property type="entry name" value="MerR-type_HTH_dom"/>
</dbReference>
<evidence type="ECO:0000313" key="7">
    <source>
        <dbReference type="Proteomes" id="UP000184404"/>
    </source>
</evidence>
<evidence type="ECO:0000256" key="2">
    <source>
        <dbReference type="ARBA" id="ARBA00023015"/>
    </source>
</evidence>
<reference evidence="6 7" key="1">
    <citation type="submission" date="2016-11" db="EMBL/GenBank/DDBJ databases">
        <authorList>
            <person name="Jaros S."/>
            <person name="Januszkiewicz K."/>
            <person name="Wedrychowicz H."/>
        </authorList>
    </citation>
    <scope>NUCLEOTIDE SEQUENCE [LARGE SCALE GENOMIC DNA]</scope>
    <source>
        <strain evidence="6 7">DSM 10502</strain>
    </source>
</reference>
<gene>
    <name evidence="6" type="ORF">SAMN02745190_00796</name>
</gene>
<dbReference type="Gene3D" id="3.20.80.10">
    <property type="entry name" value="Regulatory factor, effector binding domain"/>
    <property type="match status" value="1"/>
</dbReference>
<dbReference type="Gene3D" id="1.10.1660.10">
    <property type="match status" value="1"/>
</dbReference>
<dbReference type="PANTHER" id="PTHR30204:SF69">
    <property type="entry name" value="MERR-FAMILY TRANSCRIPTIONAL REGULATOR"/>
    <property type="match status" value="1"/>
</dbReference>
<keyword evidence="4" id="KW-0804">Transcription</keyword>
<dbReference type="Proteomes" id="UP000184404">
    <property type="component" value="Unassembled WGS sequence"/>
</dbReference>
<organism evidence="6 7">
    <name type="scientific">Schwartzia succinivorans DSM 10502</name>
    <dbReference type="NCBI Taxonomy" id="1123243"/>
    <lineage>
        <taxon>Bacteria</taxon>
        <taxon>Bacillati</taxon>
        <taxon>Bacillota</taxon>
        <taxon>Negativicutes</taxon>
        <taxon>Selenomonadales</taxon>
        <taxon>Selenomonadaceae</taxon>
        <taxon>Schwartzia</taxon>
    </lineage>
</organism>
<dbReference type="EMBL" id="FQUG01000003">
    <property type="protein sequence ID" value="SHE60777.1"/>
    <property type="molecule type" value="Genomic_DNA"/>
</dbReference>
<dbReference type="InterPro" id="IPR011256">
    <property type="entry name" value="Reg_factor_effector_dom_sf"/>
</dbReference>
<keyword evidence="2" id="KW-0805">Transcription regulation</keyword>
<dbReference type="SUPFAM" id="SSF46955">
    <property type="entry name" value="Putative DNA-binding domain"/>
    <property type="match status" value="1"/>
</dbReference>
<dbReference type="AlphaFoldDB" id="A0A1M4UVV8"/>
<name>A0A1M4UVV8_9FIRM</name>
<dbReference type="STRING" id="1123243.SAMN02745190_00796"/>
<dbReference type="GO" id="GO:0003700">
    <property type="term" value="F:DNA-binding transcription factor activity"/>
    <property type="evidence" value="ECO:0007669"/>
    <property type="project" value="InterPro"/>
</dbReference>
<dbReference type="PROSITE" id="PS50937">
    <property type="entry name" value="HTH_MERR_2"/>
    <property type="match status" value="1"/>
</dbReference>
<proteinExistence type="predicted"/>
<keyword evidence="3 6" id="KW-0238">DNA-binding</keyword>
<evidence type="ECO:0000256" key="4">
    <source>
        <dbReference type="ARBA" id="ARBA00023163"/>
    </source>
</evidence>
<dbReference type="RefSeq" id="WP_072934895.1">
    <property type="nucleotide sequence ID" value="NZ_FQUG01000003.1"/>
</dbReference>
<dbReference type="SMART" id="SM00422">
    <property type="entry name" value="HTH_MERR"/>
    <property type="match status" value="1"/>
</dbReference>
<evidence type="ECO:0000256" key="3">
    <source>
        <dbReference type="ARBA" id="ARBA00023125"/>
    </source>
</evidence>
<protein>
    <submittedName>
        <fullName evidence="6">DNA-binding transcriptional regulator, MerR family</fullName>
    </submittedName>
</protein>
<dbReference type="InterPro" id="IPR047057">
    <property type="entry name" value="MerR_fam"/>
</dbReference>
<evidence type="ECO:0000259" key="5">
    <source>
        <dbReference type="PROSITE" id="PS50937"/>
    </source>
</evidence>
<evidence type="ECO:0000256" key="1">
    <source>
        <dbReference type="ARBA" id="ARBA00022491"/>
    </source>
</evidence>
<sequence>MEQKKKQACFTIGELANLYHIPKQTLIYYSNAGLLIPSFIEKNGYRYYSVDQFHELEIILNLRKLDVPIKEIRAFLENRSPAALTRLLERQKAEDDRLIEAIREKQTAMEYLLSQLKQQVGLPLGVFQTTWLPTREIYASDPVPPDADSAARMQLFSDHVLSIFGKDDFRNTPPGWIIRQSDFFGENQHRTWRYFVKVTSPKEEFPTIQIPAGLYVRIFFSGTYTKNYKELYGKLNEYLSRNHLEVSGDVIVQSIKDYWQTSNETRYITEFSLPVRSLE</sequence>
<dbReference type="SUPFAM" id="SSF55136">
    <property type="entry name" value="Probable bacterial effector-binding domain"/>
    <property type="match status" value="1"/>
</dbReference>
<keyword evidence="7" id="KW-1185">Reference proteome</keyword>
<feature type="domain" description="HTH merR-type" evidence="5">
    <location>
        <begin position="9"/>
        <end position="78"/>
    </location>
</feature>